<organism evidence="2">
    <name type="scientific">hydrothermal vent metagenome</name>
    <dbReference type="NCBI Taxonomy" id="652676"/>
    <lineage>
        <taxon>unclassified sequences</taxon>
        <taxon>metagenomes</taxon>
        <taxon>ecological metagenomes</taxon>
    </lineage>
</organism>
<gene>
    <name evidence="2" type="ORF">MNBD_DELTA01-1162</name>
</gene>
<dbReference type="Gene3D" id="3.40.50.10140">
    <property type="entry name" value="Toll/interleukin-1 receptor homology (TIR) domain"/>
    <property type="match status" value="1"/>
</dbReference>
<reference evidence="2" key="1">
    <citation type="submission" date="2018-06" db="EMBL/GenBank/DDBJ databases">
        <authorList>
            <person name="Zhirakovskaya E."/>
        </authorList>
    </citation>
    <scope>NUCLEOTIDE SEQUENCE</scope>
</reference>
<dbReference type="GO" id="GO:0007165">
    <property type="term" value="P:signal transduction"/>
    <property type="evidence" value="ECO:0007669"/>
    <property type="project" value="InterPro"/>
</dbReference>
<evidence type="ECO:0000313" key="2">
    <source>
        <dbReference type="EMBL" id="VAV85475.1"/>
    </source>
</evidence>
<proteinExistence type="predicted"/>
<feature type="domain" description="TIR" evidence="1">
    <location>
        <begin position="33"/>
        <end position="145"/>
    </location>
</feature>
<dbReference type="SUPFAM" id="SSF52200">
    <property type="entry name" value="Toll/Interleukin receptor TIR domain"/>
    <property type="match status" value="1"/>
</dbReference>
<evidence type="ECO:0000259" key="1">
    <source>
        <dbReference type="Pfam" id="PF13676"/>
    </source>
</evidence>
<protein>
    <recommendedName>
        <fullName evidence="1">TIR domain-containing protein</fullName>
    </recommendedName>
</protein>
<dbReference type="InterPro" id="IPR000157">
    <property type="entry name" value="TIR_dom"/>
</dbReference>
<name>A0A3B0RPH6_9ZZZZ</name>
<dbReference type="Pfam" id="PF13676">
    <property type="entry name" value="TIR_2"/>
    <property type="match status" value="1"/>
</dbReference>
<dbReference type="InterPro" id="IPR035897">
    <property type="entry name" value="Toll_tir_struct_dom_sf"/>
</dbReference>
<dbReference type="EMBL" id="UOEA01000088">
    <property type="protein sequence ID" value="VAV85475.1"/>
    <property type="molecule type" value="Genomic_DNA"/>
</dbReference>
<dbReference type="AlphaFoldDB" id="A0A3B0RPH6"/>
<accession>A0A3B0RPH6</accession>
<sequence>MTSGDGIDVEGMAERGVAVLDPPVNPALNKLKIFFSHKAKDTTIAQNIKDELEFAGAGRLEIFLSQSINFGEDWLSTIKEELHSSDWLIPLYTDPSDNWEWCLYESGYFDGKKDEGPDNNRLICLHSEHVIPPAALNCYQNVKTTKEKIEKLLKEIYGKPPRVGVSEINPPLAENPERLSELSNEIINSINVIDPRSEKETLSDYIFINLKQSELKELEKNNTVPDTSLIGSNAKSMALFGLTKKSCTWEKLTAKLKENNPNLLFSLNEAISIANKGDTVESSLPTFRPNNQKTPYRPVLYQIDKMPDRSRRFKVIFTPIYDYDYSNPGFNLGKIVTLLKMCRMFRWGVITKFINKLNALEKCNPEEAETKVEIANSLRKLWNEVLKVENSACLEGFEGEDSIIRLFETQERRDKIKTQFRAWNELRKALMDATTIKDDAMDIETMKEKATNALDALEKCKELNKDFMVMAAKKICRRTGKNGLKRYGDCLFLMQEIKPWPDLSVLS</sequence>